<evidence type="ECO:0000313" key="2">
    <source>
        <dbReference type="EMBL" id="SMQ85695.1"/>
    </source>
</evidence>
<name>A0A1Y6G6C7_9HYPH</name>
<proteinExistence type="inferred from homology"/>
<dbReference type="PANTHER" id="PTHR42964">
    <property type="entry name" value="ENOYL-COA HYDRATASE"/>
    <property type="match status" value="1"/>
</dbReference>
<evidence type="ECO:0000313" key="3">
    <source>
        <dbReference type="Proteomes" id="UP000194474"/>
    </source>
</evidence>
<dbReference type="Proteomes" id="UP000194474">
    <property type="component" value="Unassembled WGS sequence"/>
</dbReference>
<keyword evidence="3" id="KW-1185">Reference proteome</keyword>
<evidence type="ECO:0000256" key="1">
    <source>
        <dbReference type="ARBA" id="ARBA00005254"/>
    </source>
</evidence>
<dbReference type="Pfam" id="PF00378">
    <property type="entry name" value="ECH_1"/>
    <property type="match status" value="1"/>
</dbReference>
<dbReference type="CDD" id="cd06558">
    <property type="entry name" value="crotonase-like"/>
    <property type="match status" value="1"/>
</dbReference>
<protein>
    <submittedName>
        <fullName evidence="2">Enoyl-CoA hydratase/carnithine racemase</fullName>
    </submittedName>
</protein>
<dbReference type="InterPro" id="IPR029045">
    <property type="entry name" value="ClpP/crotonase-like_dom_sf"/>
</dbReference>
<dbReference type="OrthoDB" id="9795727at2"/>
<dbReference type="AlphaFoldDB" id="A0A1Y6G6C7"/>
<reference evidence="3" key="1">
    <citation type="submission" date="2017-04" db="EMBL/GenBank/DDBJ databases">
        <authorList>
            <person name="Varghese N."/>
            <person name="Submissions S."/>
        </authorList>
    </citation>
    <scope>NUCLEOTIDE SEQUENCE [LARGE SCALE GENOMIC DNA]</scope>
</reference>
<gene>
    <name evidence="2" type="ORF">SAMN06295905_2985</name>
</gene>
<accession>A0A1Y6G6C7</accession>
<comment type="similarity">
    <text evidence="1">Belongs to the enoyl-CoA hydratase/isomerase family.</text>
</comment>
<dbReference type="RefSeq" id="WP_086471341.1">
    <property type="nucleotide sequence ID" value="NZ_FXWK01000002.1"/>
</dbReference>
<sequence length="240" mass="24800">MTGSSGLVVTRKDGVVTIVLDHSERANALDPAEFHALGGLLADLYGEPNLVAVVLTGRGDRFFCAGLNLRNEAAIQADLTSNGPTGLSAALRAAGRLPVPLIGRINGACVAGGMGLLGACDHVIAVDKARFGLPEVRHGIYPHVALAGLHDRGAATVIRRLADTGALIDAGAALVASLVDEIVAPEKLDDAVAQMVSRIRNGEPLRSYARRRAEGGAARTQRLDAADAAARLGQIKIVNS</sequence>
<dbReference type="Gene3D" id="3.90.226.10">
    <property type="entry name" value="2-enoyl-CoA Hydratase, Chain A, domain 1"/>
    <property type="match status" value="1"/>
</dbReference>
<dbReference type="InterPro" id="IPR051683">
    <property type="entry name" value="Enoyl-CoA_Hydratase/Isomerase"/>
</dbReference>
<dbReference type="InterPro" id="IPR001753">
    <property type="entry name" value="Enoyl-CoA_hydra/iso"/>
</dbReference>
<dbReference type="PANTHER" id="PTHR42964:SF1">
    <property type="entry name" value="POLYKETIDE BIOSYNTHESIS ENOYL-COA HYDRATASE PKSH-RELATED"/>
    <property type="match status" value="1"/>
</dbReference>
<dbReference type="GO" id="GO:0003824">
    <property type="term" value="F:catalytic activity"/>
    <property type="evidence" value="ECO:0007669"/>
    <property type="project" value="UniProtKB-ARBA"/>
</dbReference>
<dbReference type="EMBL" id="FXWK01000002">
    <property type="protein sequence ID" value="SMQ85695.1"/>
    <property type="molecule type" value="Genomic_DNA"/>
</dbReference>
<dbReference type="SUPFAM" id="SSF52096">
    <property type="entry name" value="ClpP/crotonase"/>
    <property type="match status" value="1"/>
</dbReference>
<organism evidence="2 3">
    <name type="scientific">Devosia lucknowensis</name>
    <dbReference type="NCBI Taxonomy" id="1096929"/>
    <lineage>
        <taxon>Bacteria</taxon>
        <taxon>Pseudomonadati</taxon>
        <taxon>Pseudomonadota</taxon>
        <taxon>Alphaproteobacteria</taxon>
        <taxon>Hyphomicrobiales</taxon>
        <taxon>Devosiaceae</taxon>
        <taxon>Devosia</taxon>
    </lineage>
</organism>